<gene>
    <name evidence="2" type="ORF">Airi01_004270</name>
</gene>
<evidence type="ECO:0000313" key="2">
    <source>
        <dbReference type="EMBL" id="GLY72160.1"/>
    </source>
</evidence>
<feature type="domain" description="SnoaL-like" evidence="1">
    <location>
        <begin position="132"/>
        <end position="246"/>
    </location>
</feature>
<dbReference type="Gene3D" id="3.10.450.50">
    <property type="match status" value="2"/>
</dbReference>
<accession>A0A9W6RDY8</accession>
<sequence length="266" mass="29501">MNLNMEQFVDRYVAVWNEPDAAARRDLIAGLWARDGVEVTESARHRGRDAIEARITRTHEELVRSAGFVFRSAGDATGHHDTVAFTTYMIPADGGDVAWTGRIFAVLDEEGLIRCDHQFTVADQGAATRATVEELLRRMGEGDPGRIAELFAEPVDWRLNWPAGDHPAVPWIRPRATRADVAEHFREIAAAHLPEKAGTSVTRVLVEGTDAVVLGDIHQTVKATGEPYTARYALRLTVRDGVITRYAVYEDSLTVAEAHLGRPLRR</sequence>
<reference evidence="2" key="1">
    <citation type="submission" date="2023-03" db="EMBL/GenBank/DDBJ databases">
        <title>Actinoallomurus iriomotensis NBRC 103681.</title>
        <authorList>
            <person name="Ichikawa N."/>
            <person name="Sato H."/>
            <person name="Tonouchi N."/>
        </authorList>
    </citation>
    <scope>NUCLEOTIDE SEQUENCE</scope>
    <source>
        <strain evidence="2">NBRC 103681</strain>
    </source>
</reference>
<dbReference type="EMBL" id="BSTJ01000001">
    <property type="protein sequence ID" value="GLY72160.1"/>
    <property type="molecule type" value="Genomic_DNA"/>
</dbReference>
<protein>
    <recommendedName>
        <fullName evidence="1">SnoaL-like domain-containing protein</fullName>
    </recommendedName>
</protein>
<dbReference type="AlphaFoldDB" id="A0A9W6RDY8"/>
<dbReference type="InterPro" id="IPR037401">
    <property type="entry name" value="SnoaL-like"/>
</dbReference>
<proteinExistence type="predicted"/>
<dbReference type="SUPFAM" id="SSF54427">
    <property type="entry name" value="NTF2-like"/>
    <property type="match status" value="2"/>
</dbReference>
<dbReference type="InterPro" id="IPR032710">
    <property type="entry name" value="NTF2-like_dom_sf"/>
</dbReference>
<dbReference type="Proteomes" id="UP001165135">
    <property type="component" value="Unassembled WGS sequence"/>
</dbReference>
<organism evidence="2 3">
    <name type="scientific">Actinoallomurus iriomotensis</name>
    <dbReference type="NCBI Taxonomy" id="478107"/>
    <lineage>
        <taxon>Bacteria</taxon>
        <taxon>Bacillati</taxon>
        <taxon>Actinomycetota</taxon>
        <taxon>Actinomycetes</taxon>
        <taxon>Streptosporangiales</taxon>
        <taxon>Thermomonosporaceae</taxon>
        <taxon>Actinoallomurus</taxon>
    </lineage>
</organism>
<dbReference type="RefSeq" id="WP_285617113.1">
    <property type="nucleotide sequence ID" value="NZ_BSTJ01000001.1"/>
</dbReference>
<comment type="caution">
    <text evidence="2">The sequence shown here is derived from an EMBL/GenBank/DDBJ whole genome shotgun (WGS) entry which is preliminary data.</text>
</comment>
<name>A0A9W6RDY8_9ACTN</name>
<dbReference type="Pfam" id="PF12680">
    <property type="entry name" value="SnoaL_2"/>
    <property type="match status" value="1"/>
</dbReference>
<evidence type="ECO:0000259" key="1">
    <source>
        <dbReference type="Pfam" id="PF12680"/>
    </source>
</evidence>
<evidence type="ECO:0000313" key="3">
    <source>
        <dbReference type="Proteomes" id="UP001165135"/>
    </source>
</evidence>